<proteinExistence type="predicted"/>
<dbReference type="EMBL" id="JAEHFJ010000003">
    <property type="protein sequence ID" value="MBJ2174288.1"/>
    <property type="molecule type" value="Genomic_DNA"/>
</dbReference>
<name>A0ABS0WQZ6_9FLAO</name>
<feature type="transmembrane region" description="Helical" evidence="1">
    <location>
        <begin position="89"/>
        <end position="104"/>
    </location>
</feature>
<evidence type="ECO:0000313" key="3">
    <source>
        <dbReference type="Proteomes" id="UP000623301"/>
    </source>
</evidence>
<dbReference type="Proteomes" id="UP000623301">
    <property type="component" value="Unassembled WGS sequence"/>
</dbReference>
<keyword evidence="1" id="KW-0472">Membrane</keyword>
<keyword evidence="3" id="KW-1185">Reference proteome</keyword>
<feature type="transmembrane region" description="Helical" evidence="1">
    <location>
        <begin position="28"/>
        <end position="46"/>
    </location>
</feature>
<keyword evidence="1" id="KW-1133">Transmembrane helix</keyword>
<organism evidence="2 3">
    <name type="scientific">Aureibaculum flavum</name>
    <dbReference type="NCBI Taxonomy" id="2795986"/>
    <lineage>
        <taxon>Bacteria</taxon>
        <taxon>Pseudomonadati</taxon>
        <taxon>Bacteroidota</taxon>
        <taxon>Flavobacteriia</taxon>
        <taxon>Flavobacteriales</taxon>
        <taxon>Flavobacteriaceae</taxon>
        <taxon>Aureibaculum</taxon>
    </lineage>
</organism>
<accession>A0ABS0WQZ6</accession>
<evidence type="ECO:0008006" key="4">
    <source>
        <dbReference type="Google" id="ProtNLM"/>
    </source>
</evidence>
<reference evidence="2 3" key="1">
    <citation type="submission" date="2020-12" db="EMBL/GenBank/DDBJ databases">
        <title>Aureibaculum luteum sp. nov. and Aureibaculum flavum sp. nov., novel members of the family Flavobacteriaceae isolated from Antarctic intertidal sediments.</title>
        <authorList>
            <person name="He X."/>
            <person name="Zhang X."/>
        </authorList>
    </citation>
    <scope>NUCLEOTIDE SEQUENCE [LARGE SCALE GENOMIC DNA]</scope>
    <source>
        <strain evidence="2 3">A20</strain>
    </source>
</reference>
<keyword evidence="1" id="KW-0812">Transmembrane</keyword>
<sequence>MRYIIILIVLFAYYPLYGQTIISEKGHPEHVIVGAIIGGGTSYLVYRKTNSKLKAWLIGAATASAFGYLKEVVDPKWFNGTRSKKDFQYSVLGGVIGASIVIPLKRRKPKKTPNIDAAFNQQYSAYDQLNN</sequence>
<protein>
    <recommendedName>
        <fullName evidence="4">YtxH domain-containing protein</fullName>
    </recommendedName>
</protein>
<comment type="caution">
    <text evidence="2">The sequence shown here is derived from an EMBL/GenBank/DDBJ whole genome shotgun (WGS) entry which is preliminary data.</text>
</comment>
<dbReference type="RefSeq" id="WP_198841027.1">
    <property type="nucleotide sequence ID" value="NZ_JAEHFJ010000003.1"/>
</dbReference>
<feature type="transmembrane region" description="Helical" evidence="1">
    <location>
        <begin position="53"/>
        <end position="69"/>
    </location>
</feature>
<gene>
    <name evidence="2" type="ORF">JBL43_08565</name>
</gene>
<evidence type="ECO:0000313" key="2">
    <source>
        <dbReference type="EMBL" id="MBJ2174288.1"/>
    </source>
</evidence>
<evidence type="ECO:0000256" key="1">
    <source>
        <dbReference type="SAM" id="Phobius"/>
    </source>
</evidence>